<name>A0A8X7ZS97_POPTO</name>
<organism evidence="1 2">
    <name type="scientific">Populus tomentosa</name>
    <name type="common">Chinese white poplar</name>
    <dbReference type="NCBI Taxonomy" id="118781"/>
    <lineage>
        <taxon>Eukaryota</taxon>
        <taxon>Viridiplantae</taxon>
        <taxon>Streptophyta</taxon>
        <taxon>Embryophyta</taxon>
        <taxon>Tracheophyta</taxon>
        <taxon>Spermatophyta</taxon>
        <taxon>Magnoliopsida</taxon>
        <taxon>eudicotyledons</taxon>
        <taxon>Gunneridae</taxon>
        <taxon>Pentapetalae</taxon>
        <taxon>rosids</taxon>
        <taxon>fabids</taxon>
        <taxon>Malpighiales</taxon>
        <taxon>Salicaceae</taxon>
        <taxon>Saliceae</taxon>
        <taxon>Populus</taxon>
    </lineage>
</organism>
<sequence>MPERSFVFFTPSIGIEIDGAPKGIADFIELTKQFSMPGKTGNISKWTHIPSSIASLNQLALDDKYMKRK</sequence>
<reference evidence="1" key="1">
    <citation type="journal article" date="2020" name="bioRxiv">
        <title>Hybrid origin of Populus tomentosa Carr. identified through genome sequencing and phylogenomic analysis.</title>
        <authorList>
            <person name="An X."/>
            <person name="Gao K."/>
            <person name="Chen Z."/>
            <person name="Li J."/>
            <person name="Yang X."/>
            <person name="Yang X."/>
            <person name="Zhou J."/>
            <person name="Guo T."/>
            <person name="Zhao T."/>
            <person name="Huang S."/>
            <person name="Miao D."/>
            <person name="Khan W.U."/>
            <person name="Rao P."/>
            <person name="Ye M."/>
            <person name="Lei B."/>
            <person name="Liao W."/>
            <person name="Wang J."/>
            <person name="Ji L."/>
            <person name="Li Y."/>
            <person name="Guo B."/>
            <person name="Mustafa N.S."/>
            <person name="Li S."/>
            <person name="Yun Q."/>
            <person name="Keller S.R."/>
            <person name="Mao J."/>
            <person name="Zhang R."/>
            <person name="Strauss S.H."/>
        </authorList>
    </citation>
    <scope>NUCLEOTIDE SEQUENCE</scope>
    <source>
        <strain evidence="1">GM15</strain>
        <tissue evidence="1">Leaf</tissue>
    </source>
</reference>
<dbReference type="EMBL" id="JAAWWB010000010">
    <property type="protein sequence ID" value="KAG6774281.1"/>
    <property type="molecule type" value="Genomic_DNA"/>
</dbReference>
<protein>
    <submittedName>
        <fullName evidence="1">Uncharacterized protein</fullName>
    </submittedName>
</protein>
<evidence type="ECO:0000313" key="2">
    <source>
        <dbReference type="Proteomes" id="UP000886885"/>
    </source>
</evidence>
<evidence type="ECO:0000313" key="1">
    <source>
        <dbReference type="EMBL" id="KAG6774281.1"/>
    </source>
</evidence>
<comment type="caution">
    <text evidence="1">The sequence shown here is derived from an EMBL/GenBank/DDBJ whole genome shotgun (WGS) entry which is preliminary data.</text>
</comment>
<gene>
    <name evidence="1" type="ORF">POTOM_021633</name>
</gene>
<keyword evidence="2" id="KW-1185">Reference proteome</keyword>
<proteinExistence type="predicted"/>
<dbReference type="Proteomes" id="UP000886885">
    <property type="component" value="Chromosome 5D"/>
</dbReference>
<accession>A0A8X7ZS97</accession>
<dbReference type="AlphaFoldDB" id="A0A8X7ZS97"/>